<evidence type="ECO:0000256" key="1">
    <source>
        <dbReference type="SAM" id="MobiDB-lite"/>
    </source>
</evidence>
<reference evidence="3" key="1">
    <citation type="submission" date="2024-04" db="EMBL/GenBank/DDBJ databases">
        <title>Salinicola lusitanus LLJ914,a marine bacterium isolated from the Okinawa Trough.</title>
        <authorList>
            <person name="Li J."/>
        </authorList>
    </citation>
    <scope>NUCLEOTIDE SEQUENCE [LARGE SCALE GENOMIC DNA]</scope>
</reference>
<feature type="compositionally biased region" description="Acidic residues" evidence="1">
    <location>
        <begin position="221"/>
        <end position="232"/>
    </location>
</feature>
<feature type="region of interest" description="Disordered" evidence="1">
    <location>
        <begin position="20"/>
        <end position="129"/>
    </location>
</feature>
<accession>A0AAW0NMI2</accession>
<dbReference type="Proteomes" id="UP001460270">
    <property type="component" value="Unassembled WGS sequence"/>
</dbReference>
<protein>
    <submittedName>
        <fullName evidence="2">Uncharacterized protein</fullName>
    </submittedName>
</protein>
<evidence type="ECO:0000313" key="2">
    <source>
        <dbReference type="EMBL" id="KAK7896582.1"/>
    </source>
</evidence>
<sequence length="255" mass="28955">MDLMLAFGRNVCFEGEAQIENKEHSASDSVASQAKSSGSNGLEQSEEREIAEEDEGSSGSENKIGSDGCSSSLDLQEEQIKCKEEKEKVEEPRTEEKLQEEEKEQNPTDSVLESSEEAGSKAAVMTLDEPILYPDLEEECMESRREEETLLEQDESLRMKNLTWNFFGSHIINWYKEQMVCEEEKKVVETEDKREIAEEDKGSSGNEYETTSDGYCSFLELQEEEEEEEEAEGEKQQRDTAEGGTRSSVREQDFS</sequence>
<gene>
    <name evidence="2" type="ORF">WMY93_021907</name>
</gene>
<dbReference type="EMBL" id="JBBPFD010000015">
    <property type="protein sequence ID" value="KAK7896582.1"/>
    <property type="molecule type" value="Genomic_DNA"/>
</dbReference>
<keyword evidence="3" id="KW-1185">Reference proteome</keyword>
<feature type="compositionally biased region" description="Polar residues" evidence="1">
    <location>
        <begin position="57"/>
        <end position="74"/>
    </location>
</feature>
<feature type="compositionally biased region" description="Polar residues" evidence="1">
    <location>
        <begin position="27"/>
        <end position="43"/>
    </location>
</feature>
<feature type="compositionally biased region" description="Basic and acidic residues" evidence="1">
    <location>
        <begin position="78"/>
        <end position="97"/>
    </location>
</feature>
<proteinExistence type="predicted"/>
<feature type="region of interest" description="Disordered" evidence="1">
    <location>
        <begin position="186"/>
        <end position="255"/>
    </location>
</feature>
<feature type="compositionally biased region" description="Acidic residues" evidence="1">
    <location>
        <begin position="44"/>
        <end position="56"/>
    </location>
</feature>
<name>A0AAW0NMI2_9GOBI</name>
<dbReference type="AlphaFoldDB" id="A0AAW0NMI2"/>
<feature type="compositionally biased region" description="Polar residues" evidence="1">
    <location>
        <begin position="203"/>
        <end position="214"/>
    </location>
</feature>
<evidence type="ECO:0000313" key="3">
    <source>
        <dbReference type="Proteomes" id="UP001460270"/>
    </source>
</evidence>
<organism evidence="2 3">
    <name type="scientific">Mugilogobius chulae</name>
    <name type="common">yellowstripe goby</name>
    <dbReference type="NCBI Taxonomy" id="88201"/>
    <lineage>
        <taxon>Eukaryota</taxon>
        <taxon>Metazoa</taxon>
        <taxon>Chordata</taxon>
        <taxon>Craniata</taxon>
        <taxon>Vertebrata</taxon>
        <taxon>Euteleostomi</taxon>
        <taxon>Actinopterygii</taxon>
        <taxon>Neopterygii</taxon>
        <taxon>Teleostei</taxon>
        <taxon>Neoteleostei</taxon>
        <taxon>Acanthomorphata</taxon>
        <taxon>Gobiaria</taxon>
        <taxon>Gobiiformes</taxon>
        <taxon>Gobioidei</taxon>
        <taxon>Gobiidae</taxon>
        <taxon>Gobionellinae</taxon>
        <taxon>Mugilogobius</taxon>
    </lineage>
</organism>
<comment type="caution">
    <text evidence="2">The sequence shown here is derived from an EMBL/GenBank/DDBJ whole genome shotgun (WGS) entry which is preliminary data.</text>
</comment>
<feature type="compositionally biased region" description="Basic and acidic residues" evidence="1">
    <location>
        <begin position="186"/>
        <end position="202"/>
    </location>
</feature>